<dbReference type="PROSITE" id="PS50082">
    <property type="entry name" value="WD_REPEATS_2"/>
    <property type="match status" value="2"/>
</dbReference>
<organism evidence="6 7">
    <name type="scientific">Ascoidea rubescens DSM 1968</name>
    <dbReference type="NCBI Taxonomy" id="1344418"/>
    <lineage>
        <taxon>Eukaryota</taxon>
        <taxon>Fungi</taxon>
        <taxon>Dikarya</taxon>
        <taxon>Ascomycota</taxon>
        <taxon>Saccharomycotina</taxon>
        <taxon>Saccharomycetes</taxon>
        <taxon>Ascoideaceae</taxon>
        <taxon>Ascoidea</taxon>
    </lineage>
</organism>
<dbReference type="InterPro" id="IPR036322">
    <property type="entry name" value="WD40_repeat_dom_sf"/>
</dbReference>
<dbReference type="SUPFAM" id="SSF50978">
    <property type="entry name" value="WD40 repeat-like"/>
    <property type="match status" value="1"/>
</dbReference>
<dbReference type="OrthoDB" id="26681at2759"/>
<feature type="domain" description="BEACH-type PH" evidence="5">
    <location>
        <begin position="136"/>
        <end position="269"/>
    </location>
</feature>
<dbReference type="GeneID" id="30964579"/>
<sequence>MLKSLPAKTQDNSSIELFINFKTDCVNSKSTIISTELTKYYRYLQDHQDNVQFFISNFMRSKTECYKVFFNVPTKRWILDYIESSDRMRKRIISEEYAVNDEKFSRKIEEFELIEDPGSFENTQEDKNRKILRSLFIGDRIRDLWNVSQILGLEAAEGILILGETHLYLIENYFHCPNGEVVDVEDAPPGSRDPYMQLIAGPSKSKETRVKNNRSHKSSTWETTKMISVSKRQFLLRDVALEIFFLNGSSFLITCRDTKERDLIYSKLSVCASSSGMDKDLAEVFRVANSSATISTNSNLALKLANAFTQNTLGTNLYVTRKWRKGQTSNFYYLMIVNTLAGRTFNDLTQYPIFPWVIADYTSEELDLNDPKTFRDLSKPMGAQNPQREAQFRERYEALIGMTDESAPPFHYGTHYSSAMIVTSFLIRLEPYVQSYLILQGGKFDHADRMFYSIPKAWNSASKDNNADVRELIPEFYYLDDFLTNSNNYKFGKLQNGESINNVELPPWAKGDPKIFIKKQREALESSYVSAHLNEWIDLVFGYKQRGQNAIDCTNVFHYLSYQGAIDLDKIKDENERKAMTGIIHNFGQTPLQVFTKPHPVKEVLYNVKLEIKKMLDIPVHVSESRSKRPIEHIELNHKDNCWKGRMKLFSTQDNLRIRGGQTVSSMSINGRVFEDIHLGSITSLAQIGNRMFLTGSNDGTINIWKYPLRGNLVGKEGYNDLNDGMKKYDIDLEFQGVLRGHLSSVVSIKVAPSYNLALSLDANGYAWLWDISRFKFIRKFSMNSKQQGSKFARNFKKIEQIAISNDSGMIAISGKSLLKLFTINGNFITEKKLRDNITSISFGNLNMIIQKPNGNTSISRDYLQNHEFWEDYQIVVTGGKKSIEAHELVVKDGSWSISKLRSFSFTQKDRGSNFPQSWITSIEMVLRSELNGDGERIGRGEIVAGDSKGRLAIWR</sequence>
<dbReference type="SMART" id="SM01026">
    <property type="entry name" value="Beach"/>
    <property type="match status" value="1"/>
</dbReference>
<dbReference type="EMBL" id="KV454493">
    <property type="protein sequence ID" value="ODV58345.1"/>
    <property type="molecule type" value="Genomic_DNA"/>
</dbReference>
<evidence type="ECO:0000256" key="2">
    <source>
        <dbReference type="ARBA" id="ARBA00022737"/>
    </source>
</evidence>
<dbReference type="InterPro" id="IPR011993">
    <property type="entry name" value="PH-like_dom_sf"/>
</dbReference>
<accession>A0A1D2V9X8</accession>
<dbReference type="PROSITE" id="PS50197">
    <property type="entry name" value="BEACH"/>
    <property type="match status" value="1"/>
</dbReference>
<dbReference type="InterPro" id="IPR019775">
    <property type="entry name" value="WD40_repeat_CS"/>
</dbReference>
<protein>
    <submittedName>
        <fullName evidence="6">Beach-domain-containing protein</fullName>
    </submittedName>
</protein>
<dbReference type="InterPro" id="IPR036372">
    <property type="entry name" value="BEACH_dom_sf"/>
</dbReference>
<feature type="repeat" description="WD" evidence="3">
    <location>
        <begin position="675"/>
        <end position="706"/>
    </location>
</feature>
<keyword evidence="1 3" id="KW-0853">WD repeat</keyword>
<evidence type="ECO:0000256" key="1">
    <source>
        <dbReference type="ARBA" id="ARBA00022574"/>
    </source>
</evidence>
<dbReference type="RefSeq" id="XP_020044652.1">
    <property type="nucleotide sequence ID" value="XM_020190943.1"/>
</dbReference>
<name>A0A1D2V9X8_9ASCO</name>
<dbReference type="SUPFAM" id="SSF50729">
    <property type="entry name" value="PH domain-like"/>
    <property type="match status" value="1"/>
</dbReference>
<proteinExistence type="predicted"/>
<dbReference type="Gene3D" id="2.130.10.10">
    <property type="entry name" value="YVTN repeat-like/Quinoprotein amine dehydrogenase"/>
    <property type="match status" value="1"/>
</dbReference>
<dbReference type="FunFam" id="1.10.1540.10:FF:000002">
    <property type="entry name" value="WD repeat and FYVE domain containing 3"/>
    <property type="match status" value="1"/>
</dbReference>
<evidence type="ECO:0000259" key="4">
    <source>
        <dbReference type="PROSITE" id="PS50197"/>
    </source>
</evidence>
<dbReference type="AlphaFoldDB" id="A0A1D2V9X8"/>
<evidence type="ECO:0000259" key="5">
    <source>
        <dbReference type="PROSITE" id="PS51783"/>
    </source>
</evidence>
<dbReference type="Pfam" id="PF02138">
    <property type="entry name" value="Beach"/>
    <property type="match status" value="1"/>
</dbReference>
<evidence type="ECO:0000313" key="6">
    <source>
        <dbReference type="EMBL" id="ODV58345.1"/>
    </source>
</evidence>
<dbReference type="CDD" id="cd01201">
    <property type="entry name" value="PH_BEACH"/>
    <property type="match status" value="1"/>
</dbReference>
<dbReference type="SUPFAM" id="SSF81837">
    <property type="entry name" value="BEACH domain"/>
    <property type="match status" value="1"/>
</dbReference>
<dbReference type="CDD" id="cd06071">
    <property type="entry name" value="Beach"/>
    <property type="match status" value="1"/>
</dbReference>
<dbReference type="InParanoid" id="A0A1D2V9X8"/>
<dbReference type="SMART" id="SM00320">
    <property type="entry name" value="WD40"/>
    <property type="match status" value="2"/>
</dbReference>
<dbReference type="PANTHER" id="PTHR13743:SF123">
    <property type="entry name" value="PROTEIN FAN"/>
    <property type="match status" value="1"/>
</dbReference>
<dbReference type="Pfam" id="PF14844">
    <property type="entry name" value="PH_BEACH"/>
    <property type="match status" value="1"/>
</dbReference>
<evidence type="ECO:0000256" key="3">
    <source>
        <dbReference type="PROSITE-ProRule" id="PRU00221"/>
    </source>
</evidence>
<dbReference type="Proteomes" id="UP000095038">
    <property type="component" value="Unassembled WGS sequence"/>
</dbReference>
<dbReference type="PANTHER" id="PTHR13743">
    <property type="entry name" value="BEIGE/BEACH-RELATED"/>
    <property type="match status" value="1"/>
</dbReference>
<dbReference type="STRING" id="1344418.A0A1D2V9X8"/>
<dbReference type="Gene3D" id="1.10.1540.10">
    <property type="entry name" value="BEACH domain"/>
    <property type="match status" value="1"/>
</dbReference>
<dbReference type="InterPro" id="IPR015943">
    <property type="entry name" value="WD40/YVTN_repeat-like_dom_sf"/>
</dbReference>
<dbReference type="Gene3D" id="2.30.29.30">
    <property type="entry name" value="Pleckstrin-homology domain (PH domain)/Phosphotyrosine-binding domain (PTB)"/>
    <property type="match status" value="1"/>
</dbReference>
<dbReference type="InterPro" id="IPR023362">
    <property type="entry name" value="PH-BEACH_dom"/>
</dbReference>
<reference evidence="7" key="1">
    <citation type="submission" date="2016-05" db="EMBL/GenBank/DDBJ databases">
        <title>Comparative genomics of biotechnologically important yeasts.</title>
        <authorList>
            <consortium name="DOE Joint Genome Institute"/>
            <person name="Riley R."/>
            <person name="Haridas S."/>
            <person name="Wolfe K.H."/>
            <person name="Lopes M.R."/>
            <person name="Hittinger C.T."/>
            <person name="Goker M."/>
            <person name="Salamov A."/>
            <person name="Wisecaver J."/>
            <person name="Long T.M."/>
            <person name="Aerts A.L."/>
            <person name="Barry K."/>
            <person name="Choi C."/>
            <person name="Clum A."/>
            <person name="Coughlan A.Y."/>
            <person name="Deshpande S."/>
            <person name="Douglass A.P."/>
            <person name="Hanson S.J."/>
            <person name="Klenk H.-P."/>
            <person name="Labutti K."/>
            <person name="Lapidus A."/>
            <person name="Lindquist E."/>
            <person name="Lipzen A."/>
            <person name="Meier-Kolthoff J.P."/>
            <person name="Ohm R.A."/>
            <person name="Otillar R.P."/>
            <person name="Pangilinan J."/>
            <person name="Peng Y."/>
            <person name="Rokas A."/>
            <person name="Rosa C.A."/>
            <person name="Scheuner C."/>
            <person name="Sibirny A.A."/>
            <person name="Slot J.C."/>
            <person name="Stielow J.B."/>
            <person name="Sun H."/>
            <person name="Kurtzman C.P."/>
            <person name="Blackwell M."/>
            <person name="Grigoriev I.V."/>
            <person name="Jeffries T.W."/>
        </authorList>
    </citation>
    <scope>NUCLEOTIDE SEQUENCE [LARGE SCALE GENOMIC DNA]</scope>
    <source>
        <strain evidence="7">DSM 1968</strain>
    </source>
</reference>
<feature type="domain" description="BEACH" evidence="4">
    <location>
        <begin position="308"/>
        <end position="602"/>
    </location>
</feature>
<evidence type="ECO:0000313" key="7">
    <source>
        <dbReference type="Proteomes" id="UP000095038"/>
    </source>
</evidence>
<dbReference type="InterPro" id="IPR001680">
    <property type="entry name" value="WD40_rpt"/>
</dbReference>
<dbReference type="InterPro" id="IPR000409">
    <property type="entry name" value="BEACH_dom"/>
</dbReference>
<feature type="repeat" description="WD" evidence="3">
    <location>
        <begin position="739"/>
        <end position="780"/>
    </location>
</feature>
<keyword evidence="7" id="KW-1185">Reference proteome</keyword>
<dbReference type="PROSITE" id="PS51783">
    <property type="entry name" value="PH_BEACH"/>
    <property type="match status" value="1"/>
</dbReference>
<dbReference type="PROSITE" id="PS00678">
    <property type="entry name" value="WD_REPEATS_1"/>
    <property type="match status" value="1"/>
</dbReference>
<keyword evidence="2" id="KW-0677">Repeat</keyword>
<dbReference type="InterPro" id="IPR050865">
    <property type="entry name" value="BEACH_Domain"/>
</dbReference>
<dbReference type="Pfam" id="PF00400">
    <property type="entry name" value="WD40"/>
    <property type="match status" value="1"/>
</dbReference>
<gene>
    <name evidence="6" type="ORF">ASCRUDRAFT_39551</name>
</gene>